<protein>
    <submittedName>
        <fullName evidence="1">Uncharacterized protein</fullName>
    </submittedName>
</protein>
<gene>
    <name evidence="1" type="ORF">HOLleu_22069</name>
</gene>
<dbReference type="OrthoDB" id="8945351at2759"/>
<dbReference type="AlphaFoldDB" id="A0A9Q1BYS0"/>
<keyword evidence="2" id="KW-1185">Reference proteome</keyword>
<proteinExistence type="predicted"/>
<dbReference type="PANTHER" id="PTHR46601">
    <property type="entry name" value="ULP_PROTEASE DOMAIN-CONTAINING PROTEIN"/>
    <property type="match status" value="1"/>
</dbReference>
<dbReference type="PANTHER" id="PTHR46601:SF1">
    <property type="entry name" value="ADF-H DOMAIN-CONTAINING PROTEIN"/>
    <property type="match status" value="1"/>
</dbReference>
<accession>A0A9Q1BYS0</accession>
<dbReference type="Proteomes" id="UP001152320">
    <property type="component" value="Chromosome 10"/>
</dbReference>
<comment type="caution">
    <text evidence="1">The sequence shown here is derived from an EMBL/GenBank/DDBJ whole genome shotgun (WGS) entry which is preliminary data.</text>
</comment>
<evidence type="ECO:0000313" key="2">
    <source>
        <dbReference type="Proteomes" id="UP001152320"/>
    </source>
</evidence>
<organism evidence="1 2">
    <name type="scientific">Holothuria leucospilota</name>
    <name type="common">Black long sea cucumber</name>
    <name type="synonym">Mertensiothuria leucospilota</name>
    <dbReference type="NCBI Taxonomy" id="206669"/>
    <lineage>
        <taxon>Eukaryota</taxon>
        <taxon>Metazoa</taxon>
        <taxon>Echinodermata</taxon>
        <taxon>Eleutherozoa</taxon>
        <taxon>Echinozoa</taxon>
        <taxon>Holothuroidea</taxon>
        <taxon>Aspidochirotacea</taxon>
        <taxon>Aspidochirotida</taxon>
        <taxon>Holothuriidae</taxon>
        <taxon>Holothuria</taxon>
    </lineage>
</organism>
<reference evidence="1" key="1">
    <citation type="submission" date="2021-10" db="EMBL/GenBank/DDBJ databases">
        <title>Tropical sea cucumber genome reveals ecological adaptation and Cuvierian tubules defense mechanism.</title>
        <authorList>
            <person name="Chen T."/>
        </authorList>
    </citation>
    <scope>NUCLEOTIDE SEQUENCE</scope>
    <source>
        <strain evidence="1">Nanhai2018</strain>
        <tissue evidence="1">Muscle</tissue>
    </source>
</reference>
<name>A0A9Q1BYS0_HOLLE</name>
<sequence>MNDVQHKLPFKISQVHYWSDGAGSQFKNKYIFANLLHHEEQFGFNADWSFFATAHGKGPIDGIGGQVKRCVWRAVLQNRIVVNTAEEFYSAAKNLCRKITVLYVDKGVIERTAESLQELWSRTITIPGTLHLHYLRPSGKPGHIEHGRHSPFRAGEGDLQLARVQSINVNDSLAGGQQRNAVIEPQQSPNQERQPGAILPAVQPTSETYHHGDFLLGGLSTGRSRKVFLSEVVALDNENQGELQISFLRAADTDKQLFVFPHREDISWFSRSEVV</sequence>
<dbReference type="EMBL" id="JAIZAY010000010">
    <property type="protein sequence ID" value="KAJ8034999.1"/>
    <property type="molecule type" value="Genomic_DNA"/>
</dbReference>
<evidence type="ECO:0000313" key="1">
    <source>
        <dbReference type="EMBL" id="KAJ8034999.1"/>
    </source>
</evidence>